<gene>
    <name evidence="1" type="ordered locus">VMUT_1183</name>
</gene>
<dbReference type="EMBL" id="CP002529">
    <property type="protein sequence ID" value="ADY01388.1"/>
    <property type="molecule type" value="Genomic_DNA"/>
</dbReference>
<protein>
    <submittedName>
        <fullName evidence="1">Uncharacterized protein</fullName>
    </submittedName>
</protein>
<dbReference type="Proteomes" id="UP000007485">
    <property type="component" value="Chromosome"/>
</dbReference>
<reference evidence="1 2" key="1">
    <citation type="journal article" date="2011" name="J. Bacteriol.">
        <title>Complete genome sequence of 'Vulcanisaeta moutnovskia' strain 768-28, a novel member of the hyperthermophilic crenarchaeal genus vulcanisaeta.</title>
        <authorList>
            <person name="Gumerov V.M."/>
            <person name="Mardanov A.V."/>
            <person name="Beletsky A.V."/>
            <person name="Prokofeva M.I."/>
            <person name="Bonch-Osmolovskaya E.A."/>
            <person name="Ravin N.V."/>
            <person name="Skryabin K.G."/>
        </authorList>
    </citation>
    <scope>NUCLEOTIDE SEQUENCE [LARGE SCALE GENOMIC DNA]</scope>
    <source>
        <strain evidence="1 2">768-28</strain>
    </source>
</reference>
<dbReference type="HOGENOM" id="CLU_582195_0_0_2"/>
<dbReference type="STRING" id="985053.VMUT_1183"/>
<organism evidence="1 2">
    <name type="scientific">Vulcanisaeta moutnovskia (strain 768-28)</name>
    <dbReference type="NCBI Taxonomy" id="985053"/>
    <lineage>
        <taxon>Archaea</taxon>
        <taxon>Thermoproteota</taxon>
        <taxon>Thermoprotei</taxon>
        <taxon>Thermoproteales</taxon>
        <taxon>Thermoproteaceae</taxon>
        <taxon>Vulcanisaeta</taxon>
    </lineage>
</organism>
<keyword evidence="2" id="KW-1185">Reference proteome</keyword>
<name>F0QYF5_VULM7</name>
<evidence type="ECO:0000313" key="1">
    <source>
        <dbReference type="EMBL" id="ADY01388.1"/>
    </source>
</evidence>
<sequence length="469" mass="53308">MMIISSNRFLLIVTIALIILDAYIMYVHTLGSPLPYIKVLGDLGPYIVVNIHNNDLLLYSGIQKTLYTTEHIYVPEYIISIKNYDILNNRQLWVTNITANTITILMPQFDIINNTLFMLSYGEYSTHPFTEMIINVTVINILTEDVISSTAIASTYYPFTTGIIDNSIYLFTFPLTGKGIMNLTYYRLMDRPPYVIMLWNRTFTDVCGPYSTSGPIDVYVSNNYLLITVPCNTSLRIYLLNKTSGEPIMSTLITINKSIVHVFGLLNNTIIYQCGSQICGLSIINNRTWAIPINGDLISVGIYDNKALVLMFLNNTIWLNTINQDGSLILHKGIWRGLGALNSYCYIDVYQYSAAMFQLTRNTFLITVGPFAFSPYNLNYHCLPVLYVVMNISNGEQMMKLTRLDRSGSIYSIIPSLYIDYVGGHSIIFSLCSGNRCIRYLTTPNALINDWWYYVIFDSQYSIITITIA</sequence>
<proteinExistence type="predicted"/>
<dbReference type="RefSeq" id="WP_013604550.1">
    <property type="nucleotide sequence ID" value="NC_015151.1"/>
</dbReference>
<evidence type="ECO:0000313" key="2">
    <source>
        <dbReference type="Proteomes" id="UP000007485"/>
    </source>
</evidence>
<dbReference type="OrthoDB" id="383747at2157"/>
<dbReference type="AlphaFoldDB" id="F0QYF5"/>
<dbReference type="KEGG" id="vmo:VMUT_1183"/>
<accession>F0QYF5</accession>
<dbReference type="eggNOG" id="arCOG02562">
    <property type="taxonomic scope" value="Archaea"/>
</dbReference>
<dbReference type="GeneID" id="10288835"/>